<dbReference type="EMBL" id="KB733455">
    <property type="protein sequence ID" value="ENI05091.1"/>
    <property type="molecule type" value="Genomic_DNA"/>
</dbReference>
<dbReference type="Proteomes" id="UP000012338">
    <property type="component" value="Unassembled WGS sequence"/>
</dbReference>
<name>N4XEX7_COCH4</name>
<evidence type="ECO:0000313" key="2">
    <source>
        <dbReference type="Proteomes" id="UP000012338"/>
    </source>
</evidence>
<reference evidence="2" key="2">
    <citation type="journal article" date="2013" name="PLoS Genet.">
        <title>Comparative genome structure, secondary metabolite, and effector coding capacity across Cochliobolus pathogens.</title>
        <authorList>
            <person name="Condon B.J."/>
            <person name="Leng Y."/>
            <person name="Wu D."/>
            <person name="Bushley K.E."/>
            <person name="Ohm R.A."/>
            <person name="Otillar R."/>
            <person name="Martin J."/>
            <person name="Schackwitz W."/>
            <person name="Grimwood J."/>
            <person name="MohdZainudin N."/>
            <person name="Xue C."/>
            <person name="Wang R."/>
            <person name="Manning V.A."/>
            <person name="Dhillon B."/>
            <person name="Tu Z.J."/>
            <person name="Steffenson B.J."/>
            <person name="Salamov A."/>
            <person name="Sun H."/>
            <person name="Lowry S."/>
            <person name="LaButti K."/>
            <person name="Han J."/>
            <person name="Copeland A."/>
            <person name="Lindquist E."/>
            <person name="Barry K."/>
            <person name="Schmutz J."/>
            <person name="Baker S.E."/>
            <person name="Ciuffetti L.M."/>
            <person name="Grigoriev I.V."/>
            <person name="Zhong S."/>
            <person name="Turgeon B.G."/>
        </authorList>
    </citation>
    <scope>NUCLEOTIDE SEQUENCE [LARGE SCALE GENOMIC DNA]</scope>
    <source>
        <strain evidence="2">C4 / ATCC 48331 / race T</strain>
    </source>
</reference>
<dbReference type="AlphaFoldDB" id="N4XEX7"/>
<proteinExistence type="predicted"/>
<feature type="non-terminal residue" evidence="1">
    <location>
        <position position="55"/>
    </location>
</feature>
<gene>
    <name evidence="1" type="ORF">COCC4DRAFT_32185</name>
</gene>
<reference evidence="1 2" key="1">
    <citation type="journal article" date="2012" name="PLoS Pathog.">
        <title>Diverse lifestyles and strategies of plant pathogenesis encoded in the genomes of eighteen Dothideomycetes fungi.</title>
        <authorList>
            <person name="Ohm R.A."/>
            <person name="Feau N."/>
            <person name="Henrissat B."/>
            <person name="Schoch C.L."/>
            <person name="Horwitz B.A."/>
            <person name="Barry K.W."/>
            <person name="Condon B.J."/>
            <person name="Copeland A.C."/>
            <person name="Dhillon B."/>
            <person name="Glaser F."/>
            <person name="Hesse C.N."/>
            <person name="Kosti I."/>
            <person name="LaButti K."/>
            <person name="Lindquist E.A."/>
            <person name="Lucas S."/>
            <person name="Salamov A.A."/>
            <person name="Bradshaw R.E."/>
            <person name="Ciuffetti L."/>
            <person name="Hamelin R.C."/>
            <person name="Kema G.H.J."/>
            <person name="Lawrence C."/>
            <person name="Scott J.A."/>
            <person name="Spatafora J.W."/>
            <person name="Turgeon B.G."/>
            <person name="de Wit P.J.G.M."/>
            <person name="Zhong S."/>
            <person name="Goodwin S.B."/>
            <person name="Grigoriev I.V."/>
        </authorList>
    </citation>
    <scope>NUCLEOTIDE SEQUENCE [LARGE SCALE GENOMIC DNA]</scope>
    <source>
        <strain evidence="2">C4 / ATCC 48331 / race T</strain>
    </source>
</reference>
<protein>
    <submittedName>
        <fullName evidence="1">Uncharacterized protein</fullName>
    </submittedName>
</protein>
<dbReference type="OrthoDB" id="10440944at2759"/>
<evidence type="ECO:0000313" key="1">
    <source>
        <dbReference type="EMBL" id="ENI05091.1"/>
    </source>
</evidence>
<keyword evidence="2" id="KW-1185">Reference proteome</keyword>
<dbReference type="HOGENOM" id="CLU_3037854_0_0_1"/>
<accession>N4XEX7</accession>
<sequence>MLMYPNLLSTYASNLQFHIRARARPAHNSGIQQPSLVSFGCEVAILMVNTPKKLK</sequence>
<organism evidence="1 2">
    <name type="scientific">Cochliobolus heterostrophus (strain C4 / ATCC 48331 / race T)</name>
    <name type="common">Southern corn leaf blight fungus</name>
    <name type="synonym">Bipolaris maydis</name>
    <dbReference type="NCBI Taxonomy" id="665024"/>
    <lineage>
        <taxon>Eukaryota</taxon>
        <taxon>Fungi</taxon>
        <taxon>Dikarya</taxon>
        <taxon>Ascomycota</taxon>
        <taxon>Pezizomycotina</taxon>
        <taxon>Dothideomycetes</taxon>
        <taxon>Pleosporomycetidae</taxon>
        <taxon>Pleosporales</taxon>
        <taxon>Pleosporineae</taxon>
        <taxon>Pleosporaceae</taxon>
        <taxon>Bipolaris</taxon>
    </lineage>
</organism>